<protein>
    <submittedName>
        <fullName evidence="2">Uncharacterized protein</fullName>
    </submittedName>
</protein>
<organism evidence="2 3">
    <name type="scientific">Oryza sativa subsp. japonica</name>
    <name type="common">Rice</name>
    <dbReference type="NCBI Taxonomy" id="39947"/>
    <lineage>
        <taxon>Eukaryota</taxon>
        <taxon>Viridiplantae</taxon>
        <taxon>Streptophyta</taxon>
        <taxon>Embryophyta</taxon>
        <taxon>Tracheophyta</taxon>
        <taxon>Spermatophyta</taxon>
        <taxon>Magnoliopsida</taxon>
        <taxon>Liliopsida</taxon>
        <taxon>Poales</taxon>
        <taxon>Poaceae</taxon>
        <taxon>BOP clade</taxon>
        <taxon>Oryzoideae</taxon>
        <taxon>Oryzeae</taxon>
        <taxon>Oryzinae</taxon>
        <taxon>Oryza</taxon>
        <taxon>Oryza sativa</taxon>
    </lineage>
</organism>
<evidence type="ECO:0000313" key="3">
    <source>
        <dbReference type="Proteomes" id="UP000000763"/>
    </source>
</evidence>
<feature type="compositionally biased region" description="Gly residues" evidence="1">
    <location>
        <begin position="56"/>
        <end position="70"/>
    </location>
</feature>
<accession>Q6YUJ7</accession>
<dbReference type="Proteomes" id="UP000000763">
    <property type="component" value="Chromosome 8"/>
</dbReference>
<sequence length="150" mass="15380">MGVQGGDALRGRRRVKRTHASAHSWRGSALAPGRDGGSLAAAAAAPVHGGRVRAVWGGGGRRAEGRGGAAGARRKEAGGPGGGARVLGSSEGGAAVVAGVDGSVTMRSGWVGSDEEWRRCSTAAGWHGLALLPLAVEREERREEERRREN</sequence>
<feature type="region of interest" description="Disordered" evidence="1">
    <location>
        <begin position="1"/>
        <end position="35"/>
    </location>
</feature>
<proteinExistence type="predicted"/>
<evidence type="ECO:0000313" key="2">
    <source>
        <dbReference type="EMBL" id="BAD01763.1"/>
    </source>
</evidence>
<gene>
    <name evidence="2" type="primary">OSJNBb0076O03.25</name>
</gene>
<feature type="compositionally biased region" description="Basic residues" evidence="1">
    <location>
        <begin position="11"/>
        <end position="20"/>
    </location>
</feature>
<evidence type="ECO:0000256" key="1">
    <source>
        <dbReference type="SAM" id="MobiDB-lite"/>
    </source>
</evidence>
<dbReference type="AlphaFoldDB" id="Q6YUJ7"/>
<dbReference type="EMBL" id="AP005866">
    <property type="protein sequence ID" value="BAD01763.1"/>
    <property type="molecule type" value="Genomic_DNA"/>
</dbReference>
<reference evidence="3" key="2">
    <citation type="journal article" date="2008" name="Nucleic Acids Res.">
        <title>The rice annotation project database (RAP-DB): 2008 update.</title>
        <authorList>
            <consortium name="The rice annotation project (RAP)"/>
        </authorList>
    </citation>
    <scope>GENOME REANNOTATION</scope>
    <source>
        <strain evidence="3">cv. Nipponbare</strain>
    </source>
</reference>
<name>Q6YUJ7_ORYSJ</name>
<feature type="region of interest" description="Disordered" evidence="1">
    <location>
        <begin position="56"/>
        <end position="89"/>
    </location>
</feature>
<reference evidence="3" key="1">
    <citation type="journal article" date="2005" name="Nature">
        <title>The map-based sequence of the rice genome.</title>
        <authorList>
            <consortium name="International rice genome sequencing project (IRGSP)"/>
            <person name="Matsumoto T."/>
            <person name="Wu J."/>
            <person name="Kanamori H."/>
            <person name="Katayose Y."/>
            <person name="Fujisawa M."/>
            <person name="Namiki N."/>
            <person name="Mizuno H."/>
            <person name="Yamamoto K."/>
            <person name="Antonio B.A."/>
            <person name="Baba T."/>
            <person name="Sakata K."/>
            <person name="Nagamura Y."/>
            <person name="Aoki H."/>
            <person name="Arikawa K."/>
            <person name="Arita K."/>
            <person name="Bito T."/>
            <person name="Chiden Y."/>
            <person name="Fujitsuka N."/>
            <person name="Fukunaka R."/>
            <person name="Hamada M."/>
            <person name="Harada C."/>
            <person name="Hayashi A."/>
            <person name="Hijishita S."/>
            <person name="Honda M."/>
            <person name="Hosokawa S."/>
            <person name="Ichikawa Y."/>
            <person name="Idonuma A."/>
            <person name="Iijima M."/>
            <person name="Ikeda M."/>
            <person name="Ikeno M."/>
            <person name="Ito K."/>
            <person name="Ito S."/>
            <person name="Ito T."/>
            <person name="Ito Y."/>
            <person name="Ito Y."/>
            <person name="Iwabuchi A."/>
            <person name="Kamiya K."/>
            <person name="Karasawa W."/>
            <person name="Kurita K."/>
            <person name="Katagiri S."/>
            <person name="Kikuta A."/>
            <person name="Kobayashi H."/>
            <person name="Kobayashi N."/>
            <person name="Machita K."/>
            <person name="Maehara T."/>
            <person name="Masukawa M."/>
            <person name="Mizubayashi T."/>
            <person name="Mukai Y."/>
            <person name="Nagasaki H."/>
            <person name="Nagata Y."/>
            <person name="Naito S."/>
            <person name="Nakashima M."/>
            <person name="Nakama Y."/>
            <person name="Nakamichi Y."/>
            <person name="Nakamura M."/>
            <person name="Meguro A."/>
            <person name="Negishi M."/>
            <person name="Ohta I."/>
            <person name="Ohta T."/>
            <person name="Okamoto M."/>
            <person name="Ono N."/>
            <person name="Saji S."/>
            <person name="Sakaguchi M."/>
            <person name="Sakai K."/>
            <person name="Shibata M."/>
            <person name="Shimokawa T."/>
            <person name="Song J."/>
            <person name="Takazaki Y."/>
            <person name="Terasawa K."/>
            <person name="Tsugane M."/>
            <person name="Tsuji K."/>
            <person name="Ueda S."/>
            <person name="Waki K."/>
            <person name="Yamagata H."/>
            <person name="Yamamoto M."/>
            <person name="Yamamoto S."/>
            <person name="Yamane H."/>
            <person name="Yoshiki S."/>
            <person name="Yoshihara R."/>
            <person name="Yukawa K."/>
            <person name="Zhong H."/>
            <person name="Yano M."/>
            <person name="Yuan Q."/>
            <person name="Ouyang S."/>
            <person name="Liu J."/>
            <person name="Jones K.M."/>
            <person name="Gansberger K."/>
            <person name="Moffat K."/>
            <person name="Hill J."/>
            <person name="Bera J."/>
            <person name="Fadrosh D."/>
            <person name="Jin S."/>
            <person name="Johri S."/>
            <person name="Kim M."/>
            <person name="Overton L."/>
            <person name="Reardon M."/>
            <person name="Tsitrin T."/>
            <person name="Vuong H."/>
            <person name="Weaver B."/>
            <person name="Ciecko A."/>
            <person name="Tallon L."/>
            <person name="Jackson J."/>
            <person name="Pai G."/>
            <person name="Aken S.V."/>
            <person name="Utterback T."/>
            <person name="Reidmuller S."/>
            <person name="Feldblyum T."/>
            <person name="Hsiao J."/>
            <person name="Zismann V."/>
            <person name="Iobst S."/>
            <person name="de Vazeille A.R."/>
            <person name="Buell C.R."/>
            <person name="Ying K."/>
            <person name="Li Y."/>
            <person name="Lu T."/>
            <person name="Huang Y."/>
            <person name="Zhao Q."/>
            <person name="Feng Q."/>
            <person name="Zhang L."/>
            <person name="Zhu J."/>
            <person name="Weng Q."/>
            <person name="Mu J."/>
            <person name="Lu Y."/>
            <person name="Fan D."/>
            <person name="Liu Y."/>
            <person name="Guan J."/>
            <person name="Zhang Y."/>
            <person name="Yu S."/>
            <person name="Liu X."/>
            <person name="Zhang Y."/>
            <person name="Hong G."/>
            <person name="Han B."/>
            <person name="Choisne N."/>
            <person name="Demange N."/>
            <person name="Orjeda G."/>
            <person name="Samain S."/>
            <person name="Cattolico L."/>
            <person name="Pelletier E."/>
            <person name="Couloux A."/>
            <person name="Segurens B."/>
            <person name="Wincker P."/>
            <person name="D'Hont A."/>
            <person name="Scarpelli C."/>
            <person name="Weissenbach J."/>
            <person name="Salanoubat M."/>
            <person name="Quetier F."/>
            <person name="Yu Y."/>
            <person name="Kim H.R."/>
            <person name="Rambo T."/>
            <person name="Currie J."/>
            <person name="Collura K."/>
            <person name="Luo M."/>
            <person name="Yang T."/>
            <person name="Ammiraju J.S.S."/>
            <person name="Engler F."/>
            <person name="Soderlund C."/>
            <person name="Wing R.A."/>
            <person name="Palmer L.E."/>
            <person name="de la Bastide M."/>
            <person name="Spiegel L."/>
            <person name="Nascimento L."/>
            <person name="Zutavern T."/>
            <person name="O'Shaughnessy A."/>
            <person name="Dike S."/>
            <person name="Dedhia N."/>
            <person name="Preston R."/>
            <person name="Balija V."/>
            <person name="McCombie W.R."/>
            <person name="Chow T."/>
            <person name="Chen H."/>
            <person name="Chung M."/>
            <person name="Chen C."/>
            <person name="Shaw J."/>
            <person name="Wu H."/>
            <person name="Hsiao K."/>
            <person name="Chao Y."/>
            <person name="Chu M."/>
            <person name="Cheng C."/>
            <person name="Hour A."/>
            <person name="Lee P."/>
            <person name="Lin S."/>
            <person name="Lin Y."/>
            <person name="Liou J."/>
            <person name="Liu S."/>
            <person name="Hsing Y."/>
            <person name="Raghuvanshi S."/>
            <person name="Mohanty A."/>
            <person name="Bharti A.K."/>
            <person name="Gaur A."/>
            <person name="Gupta V."/>
            <person name="Kumar D."/>
            <person name="Ravi V."/>
            <person name="Vij S."/>
            <person name="Kapur A."/>
            <person name="Khurana P."/>
            <person name="Khurana P."/>
            <person name="Khurana J.P."/>
            <person name="Tyagi A.K."/>
            <person name="Gaikwad K."/>
            <person name="Singh A."/>
            <person name="Dalal V."/>
            <person name="Srivastava S."/>
            <person name="Dixit A."/>
            <person name="Pal A.K."/>
            <person name="Ghazi I.A."/>
            <person name="Yadav M."/>
            <person name="Pandit A."/>
            <person name="Bhargava A."/>
            <person name="Sureshbabu K."/>
            <person name="Batra K."/>
            <person name="Sharma T.R."/>
            <person name="Mohapatra T."/>
            <person name="Singh N.K."/>
            <person name="Messing J."/>
            <person name="Nelson A.B."/>
            <person name="Fuks G."/>
            <person name="Kavchok S."/>
            <person name="Keizer G."/>
            <person name="Linton E."/>
            <person name="Llaca V."/>
            <person name="Song R."/>
            <person name="Tanyolac B."/>
            <person name="Young S."/>
            <person name="Ho-Il K."/>
            <person name="Hahn J.H."/>
            <person name="Sangsakoo G."/>
            <person name="Vanavichit A."/>
            <person name="de Mattos Luiz.A.T."/>
            <person name="Zimmer P.D."/>
            <person name="Malone G."/>
            <person name="Dellagostin O."/>
            <person name="de Oliveira A.C."/>
            <person name="Bevan M."/>
            <person name="Bancroft I."/>
            <person name="Minx P."/>
            <person name="Cordum H."/>
            <person name="Wilson R."/>
            <person name="Cheng Z."/>
            <person name="Jin W."/>
            <person name="Jiang J."/>
            <person name="Leong S.A."/>
            <person name="Iwama H."/>
            <person name="Gojobori T."/>
            <person name="Itoh T."/>
            <person name="Niimura Y."/>
            <person name="Fujii Y."/>
            <person name="Habara T."/>
            <person name="Sakai H."/>
            <person name="Sato Y."/>
            <person name="Wilson G."/>
            <person name="Kumar K."/>
            <person name="McCouch S."/>
            <person name="Juretic N."/>
            <person name="Hoen D."/>
            <person name="Wright S."/>
            <person name="Bruskiewich R."/>
            <person name="Bureau T."/>
            <person name="Miyao A."/>
            <person name="Hirochika H."/>
            <person name="Nishikawa T."/>
            <person name="Kadowaki K."/>
            <person name="Sugiura M."/>
            <person name="Burr B."/>
            <person name="Sasaki T."/>
        </authorList>
    </citation>
    <scope>NUCLEOTIDE SEQUENCE [LARGE SCALE GENOMIC DNA]</scope>
    <source>
        <strain evidence="3">cv. Nipponbare</strain>
    </source>
</reference>